<sequence length="97" mass="9863">CTEDETSANTGVATATDTCGDVTITATDDVVTACGNTKVITRTWTATDECGNPTSATQTITVQDTTPPVLTIPADVTIECTEDETSANTGVATATDT</sequence>
<organism evidence="1 2">
    <name type="scientific">Aestuariibaculum lutulentum</name>
    <dbReference type="NCBI Taxonomy" id="2920935"/>
    <lineage>
        <taxon>Bacteria</taxon>
        <taxon>Pseudomonadati</taxon>
        <taxon>Bacteroidota</taxon>
        <taxon>Flavobacteriia</taxon>
        <taxon>Flavobacteriales</taxon>
        <taxon>Flavobacteriaceae</taxon>
    </lineage>
</organism>
<name>A0ABS9RMT0_9FLAO</name>
<dbReference type="EMBL" id="JAKVQD010000114">
    <property type="protein sequence ID" value="MCH4554233.1"/>
    <property type="molecule type" value="Genomic_DNA"/>
</dbReference>
<gene>
    <name evidence="1" type="ORF">MKW35_16560</name>
</gene>
<dbReference type="RefSeq" id="WP_240575630.1">
    <property type="nucleotide sequence ID" value="NZ_JAKVQD010000114.1"/>
</dbReference>
<evidence type="ECO:0000313" key="1">
    <source>
        <dbReference type="EMBL" id="MCH4554233.1"/>
    </source>
</evidence>
<feature type="non-terminal residue" evidence="1">
    <location>
        <position position="1"/>
    </location>
</feature>
<evidence type="ECO:0008006" key="3">
    <source>
        <dbReference type="Google" id="ProtNLM"/>
    </source>
</evidence>
<comment type="caution">
    <text evidence="1">The sequence shown here is derived from an EMBL/GenBank/DDBJ whole genome shotgun (WGS) entry which is preliminary data.</text>
</comment>
<evidence type="ECO:0000313" key="2">
    <source>
        <dbReference type="Proteomes" id="UP001156141"/>
    </source>
</evidence>
<dbReference type="Proteomes" id="UP001156141">
    <property type="component" value="Unassembled WGS sequence"/>
</dbReference>
<protein>
    <recommendedName>
        <fullName evidence="3">HYR domain-containing protein</fullName>
    </recommendedName>
</protein>
<proteinExistence type="predicted"/>
<feature type="non-terminal residue" evidence="1">
    <location>
        <position position="97"/>
    </location>
</feature>
<reference evidence="1" key="1">
    <citation type="submission" date="2022-02" db="EMBL/GenBank/DDBJ databases">
        <title>Aestuariibaculum sp., a marine bacterium isolated from sediment in Guangxi.</title>
        <authorList>
            <person name="Ying J."/>
        </authorList>
    </citation>
    <scope>NUCLEOTIDE SEQUENCE</scope>
    <source>
        <strain evidence="1">L182</strain>
    </source>
</reference>
<keyword evidence="2" id="KW-1185">Reference proteome</keyword>
<accession>A0ABS9RMT0</accession>